<feature type="transmembrane region" description="Helical" evidence="7">
    <location>
        <begin position="379"/>
        <end position="397"/>
    </location>
</feature>
<accession>A0ABS0KCW4</accession>
<evidence type="ECO:0000313" key="8">
    <source>
        <dbReference type="EMBL" id="MBG6106351.1"/>
    </source>
</evidence>
<keyword evidence="3" id="KW-1003">Cell membrane</keyword>
<gene>
    <name evidence="8" type="ORF">IW249_006765</name>
</gene>
<evidence type="ECO:0000256" key="3">
    <source>
        <dbReference type="ARBA" id="ARBA00022475"/>
    </source>
</evidence>
<dbReference type="Gene3D" id="1.20.1250.20">
    <property type="entry name" value="MFS general substrate transporter like domains"/>
    <property type="match status" value="1"/>
</dbReference>
<keyword evidence="4 7" id="KW-0812">Transmembrane</keyword>
<feature type="transmembrane region" description="Helical" evidence="7">
    <location>
        <begin position="313"/>
        <end position="335"/>
    </location>
</feature>
<dbReference type="InterPro" id="IPR036259">
    <property type="entry name" value="MFS_trans_sf"/>
</dbReference>
<evidence type="ECO:0000256" key="7">
    <source>
        <dbReference type="SAM" id="Phobius"/>
    </source>
</evidence>
<sequence length="465" mass="46667">MARGATFAALRHRNYRIWALAGFVSVIGTWMQVLGVNWYVLKETGSATSMGFAVLLQAAPTLLLSVWGGVLADRLPARPLLIAAQVAHAALAAGLAAVALTGVGGLPLIFAISLATGAVSAIEGPVMGRWAASLVDRETLGNALALGSLTNSAGRILGMSLGAVVVAAVGPALLFGINAASFAAVVVALFAVRPGVVPGLPVPDGGPNRGGVRAGFAYLRGQPVLLLALALSFVLGSLGRNYQVTMAAMSDGPLHGGASGYGLLSTVFAVGTVVGALVAARRRSLGYRTLVVAGLLASGLQIVAGLAPGTWSFAAVILPIAAAAVVIDTTVGTRAQLDTDGAMRGRVLAALAVTGSVSAAVGAPLLGWLAEHAGPRQTLVLAGAAAAIATTAAGVALDRQRDRVATLALVVPRPRHPVRRAAFRAARIVRPTGAVCVIAPAHAGAARPGPVRLRELATAGPTANR</sequence>
<dbReference type="SUPFAM" id="SSF103473">
    <property type="entry name" value="MFS general substrate transporter"/>
    <property type="match status" value="1"/>
</dbReference>
<feature type="transmembrane region" description="Helical" evidence="7">
    <location>
        <begin position="287"/>
        <end position="307"/>
    </location>
</feature>
<organism evidence="8 9">
    <name type="scientific">Micromonospora vinacea</name>
    <dbReference type="NCBI Taxonomy" id="709878"/>
    <lineage>
        <taxon>Bacteria</taxon>
        <taxon>Bacillati</taxon>
        <taxon>Actinomycetota</taxon>
        <taxon>Actinomycetes</taxon>
        <taxon>Micromonosporales</taxon>
        <taxon>Micromonosporaceae</taxon>
        <taxon>Micromonospora</taxon>
    </lineage>
</organism>
<feature type="transmembrane region" description="Helical" evidence="7">
    <location>
        <begin position="17"/>
        <end position="40"/>
    </location>
</feature>
<keyword evidence="5 7" id="KW-1133">Transmembrane helix</keyword>
<keyword evidence="2" id="KW-0813">Transport</keyword>
<proteinExistence type="predicted"/>
<name>A0ABS0KCW4_9ACTN</name>
<feature type="transmembrane region" description="Helical" evidence="7">
    <location>
        <begin position="52"/>
        <end position="72"/>
    </location>
</feature>
<evidence type="ECO:0000256" key="2">
    <source>
        <dbReference type="ARBA" id="ARBA00022448"/>
    </source>
</evidence>
<feature type="transmembrane region" description="Helical" evidence="7">
    <location>
        <begin position="347"/>
        <end position="367"/>
    </location>
</feature>
<dbReference type="Pfam" id="PF05977">
    <property type="entry name" value="MFS_3"/>
    <property type="match status" value="1"/>
</dbReference>
<dbReference type="PANTHER" id="PTHR23513">
    <property type="entry name" value="INTEGRAL MEMBRANE EFFLUX PROTEIN-RELATED"/>
    <property type="match status" value="1"/>
</dbReference>
<evidence type="ECO:0000256" key="6">
    <source>
        <dbReference type="ARBA" id="ARBA00023136"/>
    </source>
</evidence>
<dbReference type="RefSeq" id="WP_196924520.1">
    <property type="nucleotide sequence ID" value="NZ_JADOTY010000001.1"/>
</dbReference>
<evidence type="ECO:0000256" key="1">
    <source>
        <dbReference type="ARBA" id="ARBA00004651"/>
    </source>
</evidence>
<evidence type="ECO:0000256" key="5">
    <source>
        <dbReference type="ARBA" id="ARBA00022989"/>
    </source>
</evidence>
<evidence type="ECO:0000256" key="4">
    <source>
        <dbReference type="ARBA" id="ARBA00022692"/>
    </source>
</evidence>
<protein>
    <submittedName>
        <fullName evidence="8">MFS family permease</fullName>
    </submittedName>
</protein>
<keyword evidence="6 7" id="KW-0472">Membrane</keyword>
<dbReference type="InterPro" id="IPR010290">
    <property type="entry name" value="TM_effector"/>
</dbReference>
<evidence type="ECO:0000313" key="9">
    <source>
        <dbReference type="Proteomes" id="UP000631791"/>
    </source>
</evidence>
<feature type="transmembrane region" description="Helical" evidence="7">
    <location>
        <begin position="258"/>
        <end position="280"/>
    </location>
</feature>
<dbReference type="EMBL" id="JADOTY010000001">
    <property type="protein sequence ID" value="MBG6106351.1"/>
    <property type="molecule type" value="Genomic_DNA"/>
</dbReference>
<feature type="transmembrane region" description="Helical" evidence="7">
    <location>
        <begin position="143"/>
        <end position="169"/>
    </location>
</feature>
<dbReference type="PANTHER" id="PTHR23513:SF11">
    <property type="entry name" value="STAPHYLOFERRIN A TRANSPORTER"/>
    <property type="match status" value="1"/>
</dbReference>
<comment type="caution">
    <text evidence="8">The sequence shown here is derived from an EMBL/GenBank/DDBJ whole genome shotgun (WGS) entry which is preliminary data.</text>
</comment>
<reference evidence="8 9" key="1">
    <citation type="submission" date="2020-11" db="EMBL/GenBank/DDBJ databases">
        <title>Sequencing the genomes of 1000 actinobacteria strains.</title>
        <authorList>
            <person name="Klenk H.-P."/>
        </authorList>
    </citation>
    <scope>NUCLEOTIDE SEQUENCE [LARGE SCALE GENOMIC DNA]</scope>
    <source>
        <strain evidence="8 9">DSM 101695</strain>
    </source>
</reference>
<feature type="transmembrane region" description="Helical" evidence="7">
    <location>
        <begin position="217"/>
        <end position="238"/>
    </location>
</feature>
<keyword evidence="9" id="KW-1185">Reference proteome</keyword>
<comment type="subcellular location">
    <subcellularLocation>
        <location evidence="1">Cell membrane</location>
        <topology evidence="1">Multi-pass membrane protein</topology>
    </subcellularLocation>
</comment>
<dbReference type="CDD" id="cd06173">
    <property type="entry name" value="MFS_MefA_like"/>
    <property type="match status" value="1"/>
</dbReference>
<dbReference type="Proteomes" id="UP000631791">
    <property type="component" value="Unassembled WGS sequence"/>
</dbReference>